<name>A0A4R3TKN8_9FIRM</name>
<dbReference type="RefSeq" id="WP_132223901.1">
    <property type="nucleotide sequence ID" value="NZ_JANKBG010000003.1"/>
</dbReference>
<feature type="compositionally biased region" description="Low complexity" evidence="1">
    <location>
        <begin position="116"/>
        <end position="129"/>
    </location>
</feature>
<feature type="compositionally biased region" description="Polar residues" evidence="1">
    <location>
        <begin position="130"/>
        <end position="142"/>
    </location>
</feature>
<evidence type="ECO:0008006" key="4">
    <source>
        <dbReference type="Google" id="ProtNLM"/>
    </source>
</evidence>
<comment type="caution">
    <text evidence="2">The sequence shown here is derived from an EMBL/GenBank/DDBJ whole genome shotgun (WGS) entry which is preliminary data.</text>
</comment>
<keyword evidence="3" id="KW-1185">Reference proteome</keyword>
<protein>
    <recommendedName>
        <fullName evidence="4">LysM domain-containing protein</fullName>
    </recommendedName>
</protein>
<evidence type="ECO:0000256" key="1">
    <source>
        <dbReference type="SAM" id="MobiDB-lite"/>
    </source>
</evidence>
<dbReference type="EMBL" id="SMBP01000003">
    <property type="protein sequence ID" value="TCU62707.1"/>
    <property type="molecule type" value="Genomic_DNA"/>
</dbReference>
<dbReference type="AlphaFoldDB" id="A0A4R3TKN8"/>
<sequence length="228" mass="26010">MKTMKIEKHLFYADEIKRLHTLQAKEQLQYDQDEDGIRATGPLHIQGSYETMDGNIIPFEEELQMDVLAPREKLGTMPFAMQVEACEGEMDENGILVTILMNISGLKEETEKPQKKITPQPVTTTPIPQREQTPVPDTSNSNKQDEEEAQEIITTPENEQPETEKTTVDEFEDLFEDADTTYTSYRMIVAKPNDTYASIANRYEVKEADLRACNHNKTIEAKTLVILP</sequence>
<proteinExistence type="predicted"/>
<feature type="region of interest" description="Disordered" evidence="1">
    <location>
        <begin position="109"/>
        <end position="167"/>
    </location>
</feature>
<dbReference type="CDD" id="cd00118">
    <property type="entry name" value="LysM"/>
    <property type="match status" value="1"/>
</dbReference>
<evidence type="ECO:0000313" key="3">
    <source>
        <dbReference type="Proteomes" id="UP000295773"/>
    </source>
</evidence>
<evidence type="ECO:0000313" key="2">
    <source>
        <dbReference type="EMBL" id="TCU62707.1"/>
    </source>
</evidence>
<gene>
    <name evidence="2" type="ORF">EDD61_103121</name>
</gene>
<dbReference type="InterPro" id="IPR018392">
    <property type="entry name" value="LysM"/>
</dbReference>
<accession>A0A4R3TKN8</accession>
<organism evidence="2 3">
    <name type="scientific">Longicatena caecimuris</name>
    <dbReference type="NCBI Taxonomy" id="1796635"/>
    <lineage>
        <taxon>Bacteria</taxon>
        <taxon>Bacillati</taxon>
        <taxon>Bacillota</taxon>
        <taxon>Erysipelotrichia</taxon>
        <taxon>Erysipelotrichales</taxon>
        <taxon>Erysipelotrichaceae</taxon>
        <taxon>Longicatena</taxon>
    </lineage>
</organism>
<reference evidence="2 3" key="1">
    <citation type="submission" date="2019-03" db="EMBL/GenBank/DDBJ databases">
        <title>Genomic Encyclopedia of Type Strains, Phase IV (KMG-IV): sequencing the most valuable type-strain genomes for metagenomic binning, comparative biology and taxonomic classification.</title>
        <authorList>
            <person name="Goeker M."/>
        </authorList>
    </citation>
    <scope>NUCLEOTIDE SEQUENCE [LARGE SCALE GENOMIC DNA]</scope>
    <source>
        <strain evidence="2 3">DSM 29481</strain>
    </source>
</reference>
<dbReference type="Proteomes" id="UP000295773">
    <property type="component" value="Unassembled WGS sequence"/>
</dbReference>